<gene>
    <name evidence="1" type="ORF">QFC20_002721</name>
</gene>
<protein>
    <submittedName>
        <fullName evidence="1">Uncharacterized protein</fullName>
    </submittedName>
</protein>
<accession>A0ACC2WIE1</accession>
<sequence length="228" mass="25143">MEKKIISPRLDDLAEGDIHLANLSAYAKHLVSVEDPDRAAHNAGLLYLTVIVAFQQAGITNVQWSPNLILEIGSREYEIDIHDQEALKGNSSMIDLPVPMSIDTRRFTQSGRGQSATGSPNSTGTPSTPSVAYTSAIATVKSPGIKRSSRLLSFVAALSRSRLYAWSYRTEGRRSGHLECLRPGSDSGYVFPRMLHLPLGRFTIAEIGDDIRLSYQMRYSVFSTTRRA</sequence>
<dbReference type="Proteomes" id="UP001230649">
    <property type="component" value="Unassembled WGS sequence"/>
</dbReference>
<name>A0ACC2WIE1_9TREE</name>
<evidence type="ECO:0000313" key="1">
    <source>
        <dbReference type="EMBL" id="KAJ9110955.1"/>
    </source>
</evidence>
<reference evidence="1" key="1">
    <citation type="submission" date="2023-04" db="EMBL/GenBank/DDBJ databases">
        <title>Draft Genome sequencing of Naganishia species isolated from polar environments using Oxford Nanopore Technology.</title>
        <authorList>
            <person name="Leo P."/>
            <person name="Venkateswaran K."/>
        </authorList>
    </citation>
    <scope>NUCLEOTIDE SEQUENCE</scope>
    <source>
        <strain evidence="1">MNA-CCFEE 5262</strain>
    </source>
</reference>
<proteinExistence type="predicted"/>
<dbReference type="EMBL" id="JASBWS010000021">
    <property type="protein sequence ID" value="KAJ9110955.1"/>
    <property type="molecule type" value="Genomic_DNA"/>
</dbReference>
<comment type="caution">
    <text evidence="1">The sequence shown here is derived from an EMBL/GenBank/DDBJ whole genome shotgun (WGS) entry which is preliminary data.</text>
</comment>
<keyword evidence="2" id="KW-1185">Reference proteome</keyword>
<evidence type="ECO:0000313" key="2">
    <source>
        <dbReference type="Proteomes" id="UP001230649"/>
    </source>
</evidence>
<organism evidence="1 2">
    <name type="scientific">Naganishia adeliensis</name>
    <dbReference type="NCBI Taxonomy" id="92952"/>
    <lineage>
        <taxon>Eukaryota</taxon>
        <taxon>Fungi</taxon>
        <taxon>Dikarya</taxon>
        <taxon>Basidiomycota</taxon>
        <taxon>Agaricomycotina</taxon>
        <taxon>Tremellomycetes</taxon>
        <taxon>Filobasidiales</taxon>
        <taxon>Filobasidiaceae</taxon>
        <taxon>Naganishia</taxon>
    </lineage>
</organism>